<feature type="region of interest" description="Disordered" evidence="1">
    <location>
        <begin position="743"/>
        <end position="768"/>
    </location>
</feature>
<reference evidence="2" key="1">
    <citation type="submission" date="2025-08" db="UniProtKB">
        <authorList>
            <consortium name="Ensembl"/>
        </authorList>
    </citation>
    <scope>IDENTIFICATION</scope>
</reference>
<feature type="region of interest" description="Disordered" evidence="1">
    <location>
        <begin position="69"/>
        <end position="370"/>
    </location>
</feature>
<dbReference type="Ensembl" id="ENSSSCT00060056073.1">
    <property type="protein sequence ID" value="ENSSSCP00060023957.1"/>
    <property type="gene ID" value="ENSSSCG00060041361.1"/>
</dbReference>
<protein>
    <recommendedName>
        <fullName evidence="4">Ladinin 1</fullName>
    </recommendedName>
</protein>
<sequence>MSLPLPTPREWAPHPSPTRRGPHIPYWGPRRSPAQCPPPVGGTLAMWEPVLIVLAVGAGALLCRTDHPLPSPSSLARQWTLEDEEEQERERRRRHRNLSSTTDDEAAPPALDADPPAPERLPSVEEAEIPQQPPPPDSKDENEDIRTVVRTRQERRQRQRLVEAAQAPVREQLEAEQGDSEGAGQAGQRPLVPRKEVELPPHRTLSRERWGSGAREEESAGKEPSGGRKWGSEKPAAPGKTCPERSPDSEEVSVSERSPGPEKVSVLEKIAVLEKRTVSGKRSVSEKASISEKLPAPGKTRGSEKRLVSEKAAVFEKPMASGAEPAPTKAAASGQAQEQPASGKSPSITQGQRRARPEEQPASPASEPRAVAGRLPPITLQVGGAPAPTPCSWVVSGSLSLSSVLLPLGRPWPVLPSLPAPLLSDGGPGCDGEHLVPTAHPHPSCRPWEASDPSRSSPGKPCLGLVHQPHGRGRWARGSGWRPGLSCLQPLADQAGGPLQQLRLRATQTSRVTLPCPIQVKIPSREDEVDTSSPTGATYSSSLRRSSPRTISFRMSPKRDISEAALTRSASMRLPASSVSLGQKLERYHTAIQRSESVKYPGSTRTEFLVAPVDVARKRHLFEKELAGQGREEPTSSRKEDLKLSGVVTSRLNLWISRTQESGDRDPQVPCPSRGLSPRALGGRVITAEEPFWEWGWLWRSLRVRRQQRGGSGVLPQEGEGPGGPESLACHCRPEPLVSAQMPTTRRYRKSRPLPGGPSGERKQIPPWMPRCEEPGLRTLQLHPYLIALLPFCLWTWDQGPWDPWTVCPDLVLLQAWWSLGTAQLSSTSSCPEMLLLLAPFQGQGGAVPREAQGHLCGLRPAGVLVYVYLSEAGPPPPSLGHSQLSGAGGVTLSSSGLIPALFSRTTLTCCSGQALGAFLCLSLCSQERADKLIHSQVEVTNNTFKWIPS</sequence>
<name>A0A8D1VGL3_PIG</name>
<accession>A0A8D1VGL3</accession>
<feature type="compositionally biased region" description="Polar residues" evidence="1">
    <location>
        <begin position="531"/>
        <end position="548"/>
    </location>
</feature>
<feature type="compositionally biased region" description="Basic and acidic residues" evidence="1">
    <location>
        <begin position="193"/>
        <end position="221"/>
    </location>
</feature>
<feature type="compositionally biased region" description="Basic and acidic residues" evidence="1">
    <location>
        <begin position="144"/>
        <end position="156"/>
    </location>
</feature>
<feature type="compositionally biased region" description="Polar residues" evidence="1">
    <location>
        <begin position="334"/>
        <end position="352"/>
    </location>
</feature>
<feature type="region of interest" description="Disordered" evidence="1">
    <location>
        <begin position="1"/>
        <end position="30"/>
    </location>
</feature>
<feature type="compositionally biased region" description="Low complexity" evidence="1">
    <location>
        <begin position="360"/>
        <end position="370"/>
    </location>
</feature>
<evidence type="ECO:0000313" key="3">
    <source>
        <dbReference type="Proteomes" id="UP000694723"/>
    </source>
</evidence>
<evidence type="ECO:0000256" key="1">
    <source>
        <dbReference type="SAM" id="MobiDB-lite"/>
    </source>
</evidence>
<dbReference type="Proteomes" id="UP000694723">
    <property type="component" value="Unplaced"/>
</dbReference>
<proteinExistence type="predicted"/>
<dbReference type="PANTHER" id="PTHR12392:SF0">
    <property type="entry name" value="LADININ-1"/>
    <property type="match status" value="1"/>
</dbReference>
<evidence type="ECO:0000313" key="2">
    <source>
        <dbReference type="Ensembl" id="ENSSSCP00060023957.1"/>
    </source>
</evidence>
<feature type="region of interest" description="Disordered" evidence="1">
    <location>
        <begin position="523"/>
        <end position="548"/>
    </location>
</feature>
<dbReference type="GO" id="GO:0005198">
    <property type="term" value="F:structural molecule activity"/>
    <property type="evidence" value="ECO:0007669"/>
    <property type="project" value="InterPro"/>
</dbReference>
<dbReference type="AlphaFoldDB" id="A0A8D1VGL3"/>
<organism evidence="2 3">
    <name type="scientific">Sus scrofa</name>
    <name type="common">Pig</name>
    <dbReference type="NCBI Taxonomy" id="9823"/>
    <lineage>
        <taxon>Eukaryota</taxon>
        <taxon>Metazoa</taxon>
        <taxon>Chordata</taxon>
        <taxon>Craniata</taxon>
        <taxon>Vertebrata</taxon>
        <taxon>Euteleostomi</taxon>
        <taxon>Mammalia</taxon>
        <taxon>Eutheria</taxon>
        <taxon>Laurasiatheria</taxon>
        <taxon>Artiodactyla</taxon>
        <taxon>Suina</taxon>
        <taxon>Suidae</taxon>
        <taxon>Sus</taxon>
    </lineage>
</organism>
<dbReference type="InterPro" id="IPR017404">
    <property type="entry name" value="Ladinin_1"/>
</dbReference>
<dbReference type="PANTHER" id="PTHR12392">
    <property type="entry name" value="LADININ 1"/>
    <property type="match status" value="1"/>
</dbReference>
<evidence type="ECO:0008006" key="4">
    <source>
        <dbReference type="Google" id="ProtNLM"/>
    </source>
</evidence>